<dbReference type="PANTHER" id="PTHR43798">
    <property type="entry name" value="MONOACYLGLYCEROL LIPASE"/>
    <property type="match status" value="1"/>
</dbReference>
<evidence type="ECO:0000313" key="4">
    <source>
        <dbReference type="Proteomes" id="UP000593836"/>
    </source>
</evidence>
<protein>
    <submittedName>
        <fullName evidence="3">Alpha/beta hydrolase</fullName>
    </submittedName>
</protein>
<dbReference type="AlphaFoldDB" id="A0A7S7RPN5"/>
<dbReference type="GO" id="GO:0016787">
    <property type="term" value="F:hydrolase activity"/>
    <property type="evidence" value="ECO:0007669"/>
    <property type="project" value="UniProtKB-KW"/>
</dbReference>
<evidence type="ECO:0000256" key="1">
    <source>
        <dbReference type="ARBA" id="ARBA00022801"/>
    </source>
</evidence>
<dbReference type="InterPro" id="IPR000073">
    <property type="entry name" value="AB_hydrolase_1"/>
</dbReference>
<accession>A0A7S7RPN5</accession>
<sequence>MAIKSIQFNQHTLDVSYEILNPKAKIDLIILHGWGSNKGLMKNSFAPYMDGFRHIYIDLPGFGNSTCNLTLRTKDYARVVELLMIHLNASKDIIAGHSFGGKVALLLEPKVLVLLSSAGIYVKKSFKVSAKIALFKVLKIFGLAKLRNLFVADDAKSLSEPMYQTFKNVVNEDFSYEFSKFGGKALLCWGKEDTATPLSSAQKIDKLIPDSHLVVYEGGHFFFMDHAKDISEHIKNTFLKTLGNK</sequence>
<dbReference type="Pfam" id="PF12697">
    <property type="entry name" value="Abhydrolase_6"/>
    <property type="match status" value="1"/>
</dbReference>
<keyword evidence="4" id="KW-1185">Reference proteome</keyword>
<dbReference type="PANTHER" id="PTHR43798:SF31">
    <property type="entry name" value="AB HYDROLASE SUPERFAMILY PROTEIN YCLE"/>
    <property type="match status" value="1"/>
</dbReference>
<evidence type="ECO:0000259" key="2">
    <source>
        <dbReference type="Pfam" id="PF12697"/>
    </source>
</evidence>
<evidence type="ECO:0000313" key="3">
    <source>
        <dbReference type="EMBL" id="QOY53713.1"/>
    </source>
</evidence>
<keyword evidence="1 3" id="KW-0378">Hydrolase</keyword>
<dbReference type="RefSeq" id="WP_194365548.1">
    <property type="nucleotide sequence ID" value="NZ_CP054493.1"/>
</dbReference>
<dbReference type="Proteomes" id="UP000593836">
    <property type="component" value="Chromosome"/>
</dbReference>
<proteinExistence type="predicted"/>
<organism evidence="3 4">
    <name type="scientific">Candidatus Sulfurimonas marisnigri</name>
    <dbReference type="NCBI Taxonomy" id="2740405"/>
    <lineage>
        <taxon>Bacteria</taxon>
        <taxon>Pseudomonadati</taxon>
        <taxon>Campylobacterota</taxon>
        <taxon>Epsilonproteobacteria</taxon>
        <taxon>Campylobacterales</taxon>
        <taxon>Sulfurimonadaceae</taxon>
        <taxon>Sulfurimonas</taxon>
    </lineage>
</organism>
<name>A0A7S7RPN5_9BACT</name>
<dbReference type="SUPFAM" id="SSF53474">
    <property type="entry name" value="alpha/beta-Hydrolases"/>
    <property type="match status" value="1"/>
</dbReference>
<dbReference type="InterPro" id="IPR029058">
    <property type="entry name" value="AB_hydrolase_fold"/>
</dbReference>
<dbReference type="EMBL" id="CP054493">
    <property type="protein sequence ID" value="QOY53713.1"/>
    <property type="molecule type" value="Genomic_DNA"/>
</dbReference>
<gene>
    <name evidence="3" type="ORF">HUE87_07315</name>
</gene>
<dbReference type="PRINTS" id="PR00111">
    <property type="entry name" value="ABHYDROLASE"/>
</dbReference>
<feature type="domain" description="AB hydrolase-1" evidence="2">
    <location>
        <begin position="28"/>
        <end position="230"/>
    </location>
</feature>
<dbReference type="InterPro" id="IPR050266">
    <property type="entry name" value="AB_hydrolase_sf"/>
</dbReference>
<dbReference type="Gene3D" id="3.40.50.1820">
    <property type="entry name" value="alpha/beta hydrolase"/>
    <property type="match status" value="1"/>
</dbReference>
<dbReference type="KEGG" id="smas:HUE87_07315"/>
<dbReference type="GO" id="GO:0016020">
    <property type="term" value="C:membrane"/>
    <property type="evidence" value="ECO:0007669"/>
    <property type="project" value="TreeGrafter"/>
</dbReference>
<reference evidence="3 4" key="1">
    <citation type="submission" date="2020-05" db="EMBL/GenBank/DDBJ databases">
        <title>Sulfurimonas marisnigri, sp. nov., and Sulfurimonas baltica, sp. nov., manganese oxide reducing chemolithoautotrophs of the class Epsilonproteobacteria isolated from the pelagic redoxclines of the Black and Baltic Seas and emended description of the genus Sulfurimonas.</title>
        <authorList>
            <person name="Henkel J.V."/>
            <person name="Laudan C."/>
            <person name="Werner J."/>
            <person name="Neu T."/>
            <person name="Plewe S."/>
            <person name="Sproer C."/>
            <person name="Bunk B."/>
            <person name="Schulz-Vogt H.N."/>
        </authorList>
    </citation>
    <scope>NUCLEOTIDE SEQUENCE [LARGE SCALE GENOMIC DNA]</scope>
    <source>
        <strain evidence="3 4">SoZ1</strain>
    </source>
</reference>